<sequence length="122" mass="13631">MQSRCLPLFLRESSVKKLHHVKIRSPCQRVPARQLVHHTFERIFSRTLAPHEGTTALSRRATLTVGPPHTLEVHGPPIEVVPHGATAPLKILPLVFGIFLNTSLKQNTILFRGEDIEDLAHG</sequence>
<evidence type="ECO:0000313" key="2">
    <source>
        <dbReference type="Proteomes" id="UP000594638"/>
    </source>
</evidence>
<comment type="caution">
    <text evidence="1">The sequence shown here is derived from an EMBL/GenBank/DDBJ whole genome shotgun (WGS) entry which is preliminary data.</text>
</comment>
<dbReference type="Gramene" id="OE9A119925T1">
    <property type="protein sequence ID" value="OE9A119925C1"/>
    <property type="gene ID" value="OE9A119925"/>
</dbReference>
<gene>
    <name evidence="1" type="ORF">OLEA9_A119925</name>
</gene>
<accession>A0A8S0QCL9</accession>
<organism evidence="1 2">
    <name type="scientific">Olea europaea subsp. europaea</name>
    <dbReference type="NCBI Taxonomy" id="158383"/>
    <lineage>
        <taxon>Eukaryota</taxon>
        <taxon>Viridiplantae</taxon>
        <taxon>Streptophyta</taxon>
        <taxon>Embryophyta</taxon>
        <taxon>Tracheophyta</taxon>
        <taxon>Spermatophyta</taxon>
        <taxon>Magnoliopsida</taxon>
        <taxon>eudicotyledons</taxon>
        <taxon>Gunneridae</taxon>
        <taxon>Pentapetalae</taxon>
        <taxon>asterids</taxon>
        <taxon>lamiids</taxon>
        <taxon>Lamiales</taxon>
        <taxon>Oleaceae</taxon>
        <taxon>Oleeae</taxon>
        <taxon>Olea</taxon>
    </lineage>
</organism>
<proteinExistence type="predicted"/>
<dbReference type="AlphaFoldDB" id="A0A8S0QCL9"/>
<reference evidence="1 2" key="1">
    <citation type="submission" date="2019-12" db="EMBL/GenBank/DDBJ databases">
        <authorList>
            <person name="Alioto T."/>
            <person name="Alioto T."/>
            <person name="Gomez Garrido J."/>
        </authorList>
    </citation>
    <scope>NUCLEOTIDE SEQUENCE [LARGE SCALE GENOMIC DNA]</scope>
</reference>
<dbReference type="EMBL" id="CACTIH010001807">
    <property type="protein sequence ID" value="CAA2963054.1"/>
    <property type="molecule type" value="Genomic_DNA"/>
</dbReference>
<dbReference type="Proteomes" id="UP000594638">
    <property type="component" value="Unassembled WGS sequence"/>
</dbReference>
<evidence type="ECO:0000313" key="1">
    <source>
        <dbReference type="EMBL" id="CAA2963054.1"/>
    </source>
</evidence>
<name>A0A8S0QCL9_OLEEU</name>
<keyword evidence="2" id="KW-1185">Reference proteome</keyword>
<protein>
    <submittedName>
        <fullName evidence="1">Uncharacterized protein</fullName>
    </submittedName>
</protein>